<gene>
    <name evidence="2" type="ORF">PPRIM_AZ9-3.1.T0560109</name>
</gene>
<evidence type="ECO:0000313" key="3">
    <source>
        <dbReference type="Proteomes" id="UP000688137"/>
    </source>
</evidence>
<comment type="caution">
    <text evidence="2">The sequence shown here is derived from an EMBL/GenBank/DDBJ whole genome shotgun (WGS) entry which is preliminary data.</text>
</comment>
<dbReference type="EMBL" id="CAJJDM010000057">
    <property type="protein sequence ID" value="CAD8076434.1"/>
    <property type="molecule type" value="Genomic_DNA"/>
</dbReference>
<sequence length="300" mass="36470">MKQSQMQHKSWLQLQRFEEYEINKKKYLEKEQELKFKSQDQYAQQKQINWIGDIHERQTQLQKAKWKWMEEQKKRLDCKREMDQLEGATFHPQILNKDQKIRTPDQFYKDNIDYKNKTEKQIEQQKKQIENKINNRSCSPKINKKSVQMVVQPFYDRLKDKQLEKEQNLLKIKQSITPSFSPQIFSRNFQSRQTYQIVQQFVNLNSTKNKKCEIDLENVKNDYKSFTFFEDIRKFQHSPSVNYQSNQENITKNLLLLTENSQILNTQQNQQQFTTKKQQRSVSPLKSIMSKTTQKNYFKK</sequence>
<evidence type="ECO:0000313" key="2">
    <source>
        <dbReference type="EMBL" id="CAD8076434.1"/>
    </source>
</evidence>
<organism evidence="2 3">
    <name type="scientific">Paramecium primaurelia</name>
    <dbReference type="NCBI Taxonomy" id="5886"/>
    <lineage>
        <taxon>Eukaryota</taxon>
        <taxon>Sar</taxon>
        <taxon>Alveolata</taxon>
        <taxon>Ciliophora</taxon>
        <taxon>Intramacronucleata</taxon>
        <taxon>Oligohymenophorea</taxon>
        <taxon>Peniculida</taxon>
        <taxon>Parameciidae</taxon>
        <taxon>Paramecium</taxon>
    </lineage>
</organism>
<feature type="region of interest" description="Disordered" evidence="1">
    <location>
        <begin position="274"/>
        <end position="300"/>
    </location>
</feature>
<dbReference type="Proteomes" id="UP000688137">
    <property type="component" value="Unassembled WGS sequence"/>
</dbReference>
<evidence type="ECO:0000256" key="1">
    <source>
        <dbReference type="SAM" id="MobiDB-lite"/>
    </source>
</evidence>
<proteinExistence type="predicted"/>
<accession>A0A8S1MNH1</accession>
<dbReference type="AlphaFoldDB" id="A0A8S1MNH1"/>
<name>A0A8S1MNH1_PARPR</name>
<feature type="compositionally biased region" description="Polar residues" evidence="1">
    <location>
        <begin position="280"/>
        <end position="300"/>
    </location>
</feature>
<reference evidence="2" key="1">
    <citation type="submission" date="2021-01" db="EMBL/GenBank/DDBJ databases">
        <authorList>
            <consortium name="Genoscope - CEA"/>
            <person name="William W."/>
        </authorList>
    </citation>
    <scope>NUCLEOTIDE SEQUENCE</scope>
</reference>
<protein>
    <submittedName>
        <fullName evidence="2">Uncharacterized protein</fullName>
    </submittedName>
</protein>
<keyword evidence="3" id="KW-1185">Reference proteome</keyword>